<reference evidence="2 3" key="1">
    <citation type="submission" date="2019-04" db="EMBL/GenBank/DDBJ databases">
        <title>Phreatobacter aquaticus sp. nov.</title>
        <authorList>
            <person name="Choi A."/>
        </authorList>
    </citation>
    <scope>NUCLEOTIDE SEQUENCE [LARGE SCALE GENOMIC DNA]</scope>
    <source>
        <strain evidence="2 3">KCTC 52518</strain>
    </source>
</reference>
<dbReference type="Pfam" id="PF06074">
    <property type="entry name" value="Portal_Mu"/>
    <property type="match status" value="1"/>
</dbReference>
<sequence length="546" mass="60136">MAETETSERKNLPAAQRTLIASARNDITIPRFNTVMQPLDETLLARGGGKGLALYDEIERDTHAYAVLQKRKLALVAREWEVEPASDDALDQRAAEFVNAQLLALPFDQICLDLLDATLKGFAVSEIVWQKDGAAIVPERVISHDQRRFAFDEHWQPRLRTWESPLDGIALPARKFMVHRFGVKGNDPYGLGMGTRLFWPVLFKREGIAFWLTFLEKFASPIPIGKYPLGTLPSDQDKLLSTLEGMVQAGAIVVPIGTDVSFMEATRAGQVSYADWCRYWDTQMSLAVFGSSLATHVEGQGSRAAAETHQEGEERIVDADADLLTDTLSRTLIRWLVEFNEPGARIPAVRRIRAKNESAHEDLRKKRAENAKAELDLLFDLAAKVPAEHFAETAAALAGIDLMPQVPIEVLRQLAPHLAAARQNLVAAARSGQLRIPANGREAEAVRQIAFAGNDFHDHGLRDLAEQLSGHAGPAIDAMIEHIRRELEAADAAGETLEQAGDRLLGAFANITVDPLGRVLAPAFALGELTGRSDVQDEIAARKRKR</sequence>
<organism evidence="2 3">
    <name type="scientific">Phreatobacter stygius</name>
    <dbReference type="NCBI Taxonomy" id="1940610"/>
    <lineage>
        <taxon>Bacteria</taxon>
        <taxon>Pseudomonadati</taxon>
        <taxon>Pseudomonadota</taxon>
        <taxon>Alphaproteobacteria</taxon>
        <taxon>Hyphomicrobiales</taxon>
        <taxon>Phreatobacteraceae</taxon>
        <taxon>Phreatobacter</taxon>
    </lineage>
</organism>
<evidence type="ECO:0000256" key="1">
    <source>
        <dbReference type="SAM" id="Coils"/>
    </source>
</evidence>
<accession>A0A4D7B651</accession>
<dbReference type="AlphaFoldDB" id="A0A4D7B651"/>
<keyword evidence="1" id="KW-0175">Coiled coil</keyword>
<evidence type="ECO:0000313" key="2">
    <source>
        <dbReference type="EMBL" id="QCI65640.1"/>
    </source>
</evidence>
<protein>
    <submittedName>
        <fullName evidence="2">DUF935 family protein</fullName>
    </submittedName>
</protein>
<dbReference type="Proteomes" id="UP000298781">
    <property type="component" value="Chromosome"/>
</dbReference>
<dbReference type="KEGG" id="pstg:E8M01_16350"/>
<feature type="coiled-coil region" evidence="1">
    <location>
        <begin position="349"/>
        <end position="376"/>
    </location>
</feature>
<evidence type="ECO:0000313" key="3">
    <source>
        <dbReference type="Proteomes" id="UP000298781"/>
    </source>
</evidence>
<dbReference type="OrthoDB" id="9797300at2"/>
<proteinExistence type="predicted"/>
<keyword evidence="3" id="KW-1185">Reference proteome</keyword>
<dbReference type="RefSeq" id="WP_136961086.1">
    <property type="nucleotide sequence ID" value="NZ_CP039690.1"/>
</dbReference>
<dbReference type="EMBL" id="CP039690">
    <property type="protein sequence ID" value="QCI65640.1"/>
    <property type="molecule type" value="Genomic_DNA"/>
</dbReference>
<dbReference type="InterPro" id="IPR009279">
    <property type="entry name" value="Portal_Mu"/>
</dbReference>
<gene>
    <name evidence="2" type="ORF">E8M01_16350</name>
</gene>
<name>A0A4D7B651_9HYPH</name>